<dbReference type="Proteomes" id="UP001595952">
    <property type="component" value="Unassembled WGS sequence"/>
</dbReference>
<dbReference type="InterPro" id="IPR051678">
    <property type="entry name" value="AGP_Transferase"/>
</dbReference>
<proteinExistence type="predicted"/>
<keyword evidence="3" id="KW-1185">Reference proteome</keyword>
<dbReference type="Gene3D" id="3.90.1200.10">
    <property type="match status" value="1"/>
</dbReference>
<name>A0ABV9IB98_9DEIO</name>
<reference evidence="3" key="1">
    <citation type="journal article" date="2019" name="Int. J. Syst. Evol. Microbiol.">
        <title>The Global Catalogue of Microorganisms (GCM) 10K type strain sequencing project: providing services to taxonomists for standard genome sequencing and annotation.</title>
        <authorList>
            <consortium name="The Broad Institute Genomics Platform"/>
            <consortium name="The Broad Institute Genome Sequencing Center for Infectious Disease"/>
            <person name="Wu L."/>
            <person name="Ma J."/>
        </authorList>
    </citation>
    <scope>NUCLEOTIDE SEQUENCE [LARGE SCALE GENOMIC DNA]</scope>
    <source>
        <strain evidence="3">CCUG 55995</strain>
    </source>
</reference>
<dbReference type="InterPro" id="IPR011009">
    <property type="entry name" value="Kinase-like_dom_sf"/>
</dbReference>
<evidence type="ECO:0000313" key="2">
    <source>
        <dbReference type="EMBL" id="MFC4638585.1"/>
    </source>
</evidence>
<sequence>MNAEACPDLAAARDLLGPQAHWLATGASCVVFTNGPQVARLGLGTYARLRVQVQLQQALAGAGVPVARVLEAGALASGRAYSVEVRLHGDGGAPTGAGWADLGQALQALHALPHSGFGLLEDRPDRLKGQATSAAEGLLTRLSGGWPLTPAPLTEEPLVAAAPDLCAPLARREAALRALPAGRGVVSHTDLHAGQVLWRGGRLAGLLDFGDAAVGPVVWDSASLAFFHGWAASEAAGLPGGRDAALMGVLLAIHRARRARTAGQLARAVTFARMCLTRR</sequence>
<dbReference type="SUPFAM" id="SSF56112">
    <property type="entry name" value="Protein kinase-like (PK-like)"/>
    <property type="match status" value="1"/>
</dbReference>
<dbReference type="Pfam" id="PF01636">
    <property type="entry name" value="APH"/>
    <property type="match status" value="1"/>
</dbReference>
<accession>A0ABV9IB98</accession>
<dbReference type="PANTHER" id="PTHR21310">
    <property type="entry name" value="AMINOGLYCOSIDE PHOSPHOTRANSFERASE-RELATED-RELATED"/>
    <property type="match status" value="1"/>
</dbReference>
<dbReference type="PANTHER" id="PTHR21310:SF15">
    <property type="entry name" value="AMINOGLYCOSIDE PHOSPHOTRANSFERASE DOMAIN-CONTAINING PROTEIN"/>
    <property type="match status" value="1"/>
</dbReference>
<evidence type="ECO:0000313" key="3">
    <source>
        <dbReference type="Proteomes" id="UP001595952"/>
    </source>
</evidence>
<feature type="domain" description="Aminoglycoside phosphotransferase" evidence="1">
    <location>
        <begin position="42"/>
        <end position="233"/>
    </location>
</feature>
<dbReference type="RefSeq" id="WP_380061590.1">
    <property type="nucleotide sequence ID" value="NZ_JBHSEI010000006.1"/>
</dbReference>
<dbReference type="InterPro" id="IPR002575">
    <property type="entry name" value="Aminoglycoside_PTrfase"/>
</dbReference>
<comment type="caution">
    <text evidence="2">The sequence shown here is derived from an EMBL/GenBank/DDBJ whole genome shotgun (WGS) entry which is preliminary data.</text>
</comment>
<dbReference type="EMBL" id="JBHSEI010000006">
    <property type="protein sequence ID" value="MFC4638585.1"/>
    <property type="molecule type" value="Genomic_DNA"/>
</dbReference>
<organism evidence="2 3">
    <name type="scientific">Deinococcus hohokamensis</name>
    <dbReference type="NCBI Taxonomy" id="309883"/>
    <lineage>
        <taxon>Bacteria</taxon>
        <taxon>Thermotogati</taxon>
        <taxon>Deinococcota</taxon>
        <taxon>Deinococci</taxon>
        <taxon>Deinococcales</taxon>
        <taxon>Deinococcaceae</taxon>
        <taxon>Deinococcus</taxon>
    </lineage>
</organism>
<protein>
    <submittedName>
        <fullName evidence="2">Phosphotransferase family protein</fullName>
    </submittedName>
</protein>
<gene>
    <name evidence="2" type="ORF">ACFO0D_09540</name>
</gene>
<evidence type="ECO:0000259" key="1">
    <source>
        <dbReference type="Pfam" id="PF01636"/>
    </source>
</evidence>